<dbReference type="Pfam" id="PF02466">
    <property type="entry name" value="Tim17"/>
    <property type="match status" value="1"/>
</dbReference>
<organism evidence="11 12">
    <name type="scientific">Magnusiomyces paraingens</name>
    <dbReference type="NCBI Taxonomy" id="2606893"/>
    <lineage>
        <taxon>Eukaryota</taxon>
        <taxon>Fungi</taxon>
        <taxon>Dikarya</taxon>
        <taxon>Ascomycota</taxon>
        <taxon>Saccharomycotina</taxon>
        <taxon>Dipodascomycetes</taxon>
        <taxon>Dipodascales</taxon>
        <taxon>Dipodascaceae</taxon>
        <taxon>Magnusiomyces</taxon>
    </lineage>
</organism>
<keyword evidence="7 9" id="KW-0496">Mitochondrion</keyword>
<evidence type="ECO:0000256" key="8">
    <source>
        <dbReference type="ARBA" id="ARBA00023136"/>
    </source>
</evidence>
<dbReference type="GO" id="GO:0030943">
    <property type="term" value="F:mitochondrion targeting sequence binding"/>
    <property type="evidence" value="ECO:0007669"/>
    <property type="project" value="TreeGrafter"/>
</dbReference>
<keyword evidence="12" id="KW-1185">Reference proteome</keyword>
<evidence type="ECO:0000256" key="5">
    <source>
        <dbReference type="ARBA" id="ARBA00022792"/>
    </source>
</evidence>
<dbReference type="GO" id="GO:0042721">
    <property type="term" value="C:TIM22 mitochondrial import inner membrane insertion complex"/>
    <property type="evidence" value="ECO:0007669"/>
    <property type="project" value="UniProtKB-UniRule"/>
</dbReference>
<dbReference type="GO" id="GO:0045039">
    <property type="term" value="P:protein insertion into mitochondrial inner membrane"/>
    <property type="evidence" value="ECO:0007669"/>
    <property type="project" value="UniProtKB-UniRule"/>
</dbReference>
<evidence type="ECO:0000256" key="4">
    <source>
        <dbReference type="ARBA" id="ARBA00022692"/>
    </source>
</evidence>
<keyword evidence="9" id="KW-0811">Translocation</keyword>
<comment type="function">
    <text evidence="9">Essential core component of the TIM22 complex, a complex that mediates the import and insertion of multi-pass transmembrane proteins into the mitochondrial inner membrane. In the TIM22 complex, it constitutes the voltage-activated and signal-gated channel. Forms a twin-pore translocase that uses the membrane potential as external driving force in 2 voltage-dependent steps.</text>
</comment>
<sequence>MSFLPGGNNGTNFGAYGGQSRPQSYSEMTSEQQAMAGAEAMMNFMQSCPGKSAMAGVTGFALGGVFGLFMASMSYDTPLGSTPTQFSDLPFKQQMKLQFTDMGKRSYSSAKNFGFIGLIFTGTECSIESLRAKTDIWNGVSAGCLTGGGLAIKSGPTSALMGCAAFAAFSTAIDLYMRRDSAPPPSTDEDE</sequence>
<dbReference type="PANTHER" id="PTHR14110">
    <property type="entry name" value="MITOCHONDRIAL IMPORT INNER MEMBRANE TRANSLOCASE SUBUNIT TIM22"/>
    <property type="match status" value="1"/>
</dbReference>
<dbReference type="EMBL" id="CABVLU010000005">
    <property type="protein sequence ID" value="VVT58742.1"/>
    <property type="molecule type" value="Genomic_DNA"/>
</dbReference>
<comment type="subunit">
    <text evidence="9">Component of the TIM22 complex.</text>
</comment>
<evidence type="ECO:0000313" key="11">
    <source>
        <dbReference type="EMBL" id="VVT58742.1"/>
    </source>
</evidence>
<reference evidence="11 12" key="1">
    <citation type="submission" date="2019-09" db="EMBL/GenBank/DDBJ databases">
        <authorList>
            <person name="Brejova B."/>
        </authorList>
    </citation>
    <scope>NUCLEOTIDE SEQUENCE [LARGE SCALE GENOMIC DNA]</scope>
</reference>
<keyword evidence="4 9" id="KW-0812">Transmembrane</keyword>
<name>A0A5E8C5R0_9ASCO</name>
<evidence type="ECO:0000256" key="1">
    <source>
        <dbReference type="ARBA" id="ARBA00004448"/>
    </source>
</evidence>
<evidence type="ECO:0000256" key="3">
    <source>
        <dbReference type="ARBA" id="ARBA00020722"/>
    </source>
</evidence>
<evidence type="ECO:0000256" key="6">
    <source>
        <dbReference type="ARBA" id="ARBA00022989"/>
    </source>
</evidence>
<keyword evidence="8 9" id="KW-0472">Membrane</keyword>
<dbReference type="OrthoDB" id="75343at2759"/>
<comment type="caution">
    <text evidence="9">Lacks conserved residue(s) required for the propagation of feature annotation.</text>
</comment>
<evidence type="ECO:0000256" key="9">
    <source>
        <dbReference type="RuleBase" id="RU367038"/>
    </source>
</evidence>
<keyword evidence="6 9" id="KW-1133">Transmembrane helix</keyword>
<evidence type="ECO:0000256" key="7">
    <source>
        <dbReference type="ARBA" id="ARBA00023128"/>
    </source>
</evidence>
<feature type="transmembrane region" description="Helical" evidence="9">
    <location>
        <begin position="52"/>
        <end position="75"/>
    </location>
</feature>
<comment type="similarity">
    <text evidence="2 9">Belongs to the Tim17/Tim22/Tim23 family.</text>
</comment>
<gene>
    <name evidence="11" type="ORF">SAPINGB_P006361</name>
</gene>
<proteinExistence type="inferred from homology"/>
<dbReference type="PANTHER" id="PTHR14110:SF0">
    <property type="entry name" value="MITOCHONDRIAL IMPORT INNER MEMBRANE TRANSLOCASE SUBUNIT TIM22"/>
    <property type="match status" value="1"/>
</dbReference>
<accession>A0A5E8C5R0</accession>
<evidence type="ECO:0000313" key="12">
    <source>
        <dbReference type="Proteomes" id="UP000398389"/>
    </source>
</evidence>
<keyword evidence="9" id="KW-0813">Transport</keyword>
<evidence type="ECO:0000256" key="2">
    <source>
        <dbReference type="ARBA" id="ARBA00008444"/>
    </source>
</evidence>
<evidence type="ECO:0000256" key="10">
    <source>
        <dbReference type="SAM" id="MobiDB-lite"/>
    </source>
</evidence>
<keyword evidence="5 9" id="KW-0999">Mitochondrion inner membrane</keyword>
<dbReference type="InterPro" id="IPR039175">
    <property type="entry name" value="TIM22"/>
</dbReference>
<dbReference type="RefSeq" id="XP_031856963.1">
    <property type="nucleotide sequence ID" value="XM_032001072.1"/>
</dbReference>
<dbReference type="Proteomes" id="UP000398389">
    <property type="component" value="Unassembled WGS sequence"/>
</dbReference>
<keyword evidence="9" id="KW-0653">Protein transport</keyword>
<feature type="region of interest" description="Disordered" evidence="10">
    <location>
        <begin position="1"/>
        <end position="24"/>
    </location>
</feature>
<protein>
    <recommendedName>
        <fullName evidence="3 9">Mitochondrial import inner membrane translocase subunit TIM22</fullName>
    </recommendedName>
</protein>
<dbReference type="GO" id="GO:0008320">
    <property type="term" value="F:protein transmembrane transporter activity"/>
    <property type="evidence" value="ECO:0007669"/>
    <property type="project" value="UniProtKB-UniRule"/>
</dbReference>
<dbReference type="AlphaFoldDB" id="A0A5E8C5R0"/>
<comment type="subcellular location">
    <subcellularLocation>
        <location evidence="1 9">Mitochondrion inner membrane</location>
        <topology evidence="1 9">Multi-pass membrane protein</topology>
    </subcellularLocation>
</comment>
<dbReference type="GeneID" id="43585172"/>